<dbReference type="PANTHER" id="PTHR43537:SF53">
    <property type="entry name" value="HTH-TYPE TRANSCRIPTIONAL REPRESSOR NANR"/>
    <property type="match status" value="1"/>
</dbReference>
<feature type="domain" description="HTH gntR-type" evidence="4">
    <location>
        <begin position="1"/>
        <end position="68"/>
    </location>
</feature>
<keyword evidence="1" id="KW-0805">Transcription regulation</keyword>
<organism evidence="5 6">
    <name type="scientific">Marinomonas polaris DSM 16579</name>
    <dbReference type="NCBI Taxonomy" id="1122206"/>
    <lineage>
        <taxon>Bacteria</taxon>
        <taxon>Pseudomonadati</taxon>
        <taxon>Pseudomonadota</taxon>
        <taxon>Gammaproteobacteria</taxon>
        <taxon>Oceanospirillales</taxon>
        <taxon>Oceanospirillaceae</taxon>
        <taxon>Marinomonas</taxon>
    </lineage>
</organism>
<dbReference type="SUPFAM" id="SSF48008">
    <property type="entry name" value="GntR ligand-binding domain-like"/>
    <property type="match status" value="1"/>
</dbReference>
<dbReference type="Gene3D" id="1.10.10.10">
    <property type="entry name" value="Winged helix-like DNA-binding domain superfamily/Winged helix DNA-binding domain"/>
    <property type="match status" value="1"/>
</dbReference>
<proteinExistence type="predicted"/>
<dbReference type="PROSITE" id="PS50949">
    <property type="entry name" value="HTH_GNTR"/>
    <property type="match status" value="1"/>
</dbReference>
<dbReference type="PANTHER" id="PTHR43537">
    <property type="entry name" value="TRANSCRIPTIONAL REGULATOR, GNTR FAMILY"/>
    <property type="match status" value="1"/>
</dbReference>
<dbReference type="Proteomes" id="UP000184517">
    <property type="component" value="Unassembled WGS sequence"/>
</dbReference>
<dbReference type="InterPro" id="IPR036388">
    <property type="entry name" value="WH-like_DNA-bd_sf"/>
</dbReference>
<dbReference type="GO" id="GO:0003700">
    <property type="term" value="F:DNA-binding transcription factor activity"/>
    <property type="evidence" value="ECO:0007669"/>
    <property type="project" value="InterPro"/>
</dbReference>
<dbReference type="InterPro" id="IPR036390">
    <property type="entry name" value="WH_DNA-bd_sf"/>
</dbReference>
<dbReference type="AlphaFoldDB" id="A0A1M4Y924"/>
<dbReference type="Pfam" id="PF07729">
    <property type="entry name" value="FCD"/>
    <property type="match status" value="1"/>
</dbReference>
<protein>
    <submittedName>
        <fullName evidence="5">DNA-binding transcriptional regulator, GntR family</fullName>
    </submittedName>
</protein>
<dbReference type="SUPFAM" id="SSF46785">
    <property type="entry name" value="Winged helix' DNA-binding domain"/>
    <property type="match status" value="1"/>
</dbReference>
<keyword evidence="3" id="KW-0804">Transcription</keyword>
<dbReference type="InterPro" id="IPR000524">
    <property type="entry name" value="Tscrpt_reg_HTH_GntR"/>
</dbReference>
<dbReference type="SMART" id="SM00895">
    <property type="entry name" value="FCD"/>
    <property type="match status" value="1"/>
</dbReference>
<dbReference type="RefSeq" id="WP_072838787.1">
    <property type="nucleotide sequence ID" value="NZ_FQVF01000005.1"/>
</dbReference>
<dbReference type="EMBL" id="FQVF01000005">
    <property type="protein sequence ID" value="SHF02139.1"/>
    <property type="molecule type" value="Genomic_DNA"/>
</dbReference>
<evidence type="ECO:0000256" key="2">
    <source>
        <dbReference type="ARBA" id="ARBA00023125"/>
    </source>
</evidence>
<evidence type="ECO:0000256" key="1">
    <source>
        <dbReference type="ARBA" id="ARBA00023015"/>
    </source>
</evidence>
<evidence type="ECO:0000259" key="4">
    <source>
        <dbReference type="PROSITE" id="PS50949"/>
    </source>
</evidence>
<reference evidence="6" key="1">
    <citation type="submission" date="2016-11" db="EMBL/GenBank/DDBJ databases">
        <authorList>
            <person name="Varghese N."/>
            <person name="Submissions S."/>
        </authorList>
    </citation>
    <scope>NUCLEOTIDE SEQUENCE [LARGE SCALE GENOMIC DNA]</scope>
    <source>
        <strain evidence="6">DSM 16579</strain>
    </source>
</reference>
<keyword evidence="2 5" id="KW-0238">DNA-binding</keyword>
<dbReference type="InterPro" id="IPR008920">
    <property type="entry name" value="TF_FadR/GntR_C"/>
</dbReference>
<dbReference type="GO" id="GO:0003677">
    <property type="term" value="F:DNA binding"/>
    <property type="evidence" value="ECO:0007669"/>
    <property type="project" value="UniProtKB-KW"/>
</dbReference>
<dbReference type="CDD" id="cd07377">
    <property type="entry name" value="WHTH_GntR"/>
    <property type="match status" value="1"/>
</dbReference>
<dbReference type="SMART" id="SM00345">
    <property type="entry name" value="HTH_GNTR"/>
    <property type="match status" value="1"/>
</dbReference>
<gene>
    <name evidence="5" type="ORF">SAMN02745753_01157</name>
</gene>
<dbReference type="Gene3D" id="1.20.120.530">
    <property type="entry name" value="GntR ligand-binding domain-like"/>
    <property type="match status" value="1"/>
</dbReference>
<sequence length="221" mass="25224">MSNDENIYRQMLNAIVEHQLPPGARLPEDRLSEAFGVSRTGIRKVLQRLALEHFVIIEKNKGAQVNRPSEAEALEVLDSRILIEPQLIPALLDHWNTEHSERFRIMVTEEKRAEEANQLADSIQLTARFHYELAKLSGNQVLASFVEQLCYRSSLILAAYGTRGSVGCECGDHSQLLDILDQGRKDEAKTWMSHHLKHIKSSLILESKPEENIDFQRLFGR</sequence>
<name>A0A1M4Y924_9GAMM</name>
<dbReference type="Pfam" id="PF00392">
    <property type="entry name" value="GntR"/>
    <property type="match status" value="1"/>
</dbReference>
<keyword evidence="6" id="KW-1185">Reference proteome</keyword>
<dbReference type="OrthoDB" id="5243844at2"/>
<accession>A0A1M4Y924</accession>
<dbReference type="InterPro" id="IPR011711">
    <property type="entry name" value="GntR_C"/>
</dbReference>
<evidence type="ECO:0000313" key="6">
    <source>
        <dbReference type="Proteomes" id="UP000184517"/>
    </source>
</evidence>
<evidence type="ECO:0000256" key="3">
    <source>
        <dbReference type="ARBA" id="ARBA00023163"/>
    </source>
</evidence>
<dbReference type="STRING" id="1122206.SAMN02745753_01157"/>
<evidence type="ECO:0000313" key="5">
    <source>
        <dbReference type="EMBL" id="SHF02139.1"/>
    </source>
</evidence>